<organism evidence="1 2">
    <name type="scientific">Cardiocondyla obscurior</name>
    <dbReference type="NCBI Taxonomy" id="286306"/>
    <lineage>
        <taxon>Eukaryota</taxon>
        <taxon>Metazoa</taxon>
        <taxon>Ecdysozoa</taxon>
        <taxon>Arthropoda</taxon>
        <taxon>Hexapoda</taxon>
        <taxon>Insecta</taxon>
        <taxon>Pterygota</taxon>
        <taxon>Neoptera</taxon>
        <taxon>Endopterygota</taxon>
        <taxon>Hymenoptera</taxon>
        <taxon>Apocrita</taxon>
        <taxon>Aculeata</taxon>
        <taxon>Formicoidea</taxon>
        <taxon>Formicidae</taxon>
        <taxon>Myrmicinae</taxon>
        <taxon>Cardiocondyla</taxon>
    </lineage>
</organism>
<evidence type="ECO:0008006" key="3">
    <source>
        <dbReference type="Google" id="ProtNLM"/>
    </source>
</evidence>
<accession>A0AAW2FQ97</accession>
<dbReference type="AlphaFoldDB" id="A0AAW2FQ97"/>
<dbReference type="EMBL" id="JADYXP020000009">
    <property type="protein sequence ID" value="KAL0116894.1"/>
    <property type="molecule type" value="Genomic_DNA"/>
</dbReference>
<name>A0AAW2FQ97_9HYME</name>
<reference evidence="1 2" key="1">
    <citation type="submission" date="2023-03" db="EMBL/GenBank/DDBJ databases">
        <title>High recombination rates correlate with genetic variation in Cardiocondyla obscurior ants.</title>
        <authorList>
            <person name="Errbii M."/>
        </authorList>
    </citation>
    <scope>NUCLEOTIDE SEQUENCE [LARGE SCALE GENOMIC DNA]</scope>
    <source>
        <strain evidence="1">Alpha-2009</strain>
        <tissue evidence="1">Whole body</tissue>
    </source>
</reference>
<sequence>MCGTCNLGEGTNCQAARTAISAGDVASTELVLSISFALLTASRIIASYEKRDACSVYRLYPSSIVGRLMVPPRAADESDAPSEARRRGRHACELSRDVNLAKSNRPGDRGFDGVPCYTRRVRHRNLYRISNALCIAKRCERSMSSI</sequence>
<dbReference type="Proteomes" id="UP001430953">
    <property type="component" value="Unassembled WGS sequence"/>
</dbReference>
<evidence type="ECO:0000313" key="2">
    <source>
        <dbReference type="Proteomes" id="UP001430953"/>
    </source>
</evidence>
<proteinExistence type="predicted"/>
<gene>
    <name evidence="1" type="ORF">PUN28_010040</name>
</gene>
<evidence type="ECO:0000313" key="1">
    <source>
        <dbReference type="EMBL" id="KAL0116894.1"/>
    </source>
</evidence>
<keyword evidence="2" id="KW-1185">Reference proteome</keyword>
<protein>
    <recommendedName>
        <fullName evidence="3">DUF1540 domain-containing protein</fullName>
    </recommendedName>
</protein>
<comment type="caution">
    <text evidence="1">The sequence shown here is derived from an EMBL/GenBank/DDBJ whole genome shotgun (WGS) entry which is preliminary data.</text>
</comment>